<comment type="caution">
    <text evidence="1">The sequence shown here is derived from an EMBL/GenBank/DDBJ whole genome shotgun (WGS) entry which is preliminary data.</text>
</comment>
<name>A0A9N9I0N3_9GLOM</name>
<dbReference type="AlphaFoldDB" id="A0A9N9I0N3"/>
<dbReference type="OrthoDB" id="2412924at2759"/>
<feature type="non-terminal residue" evidence="1">
    <location>
        <position position="98"/>
    </location>
</feature>
<proteinExistence type="predicted"/>
<feature type="non-terminal residue" evidence="1">
    <location>
        <position position="1"/>
    </location>
</feature>
<reference evidence="1" key="1">
    <citation type="submission" date="2021-06" db="EMBL/GenBank/DDBJ databases">
        <authorList>
            <person name="Kallberg Y."/>
            <person name="Tangrot J."/>
            <person name="Rosling A."/>
        </authorList>
    </citation>
    <scope>NUCLEOTIDE SEQUENCE</scope>
    <source>
        <strain evidence="1">IN212</strain>
    </source>
</reference>
<sequence length="98" mass="11457">DNDLIEELYNNIEMLNFQNVMNLEEYINYSEENNITRILSDQELLDQVTCPEPESETAKCDKEDDSIEIPQVIHKEALDAIHLIELYLIQQDLSDEAQ</sequence>
<protein>
    <submittedName>
        <fullName evidence="1">18308_t:CDS:1</fullName>
    </submittedName>
</protein>
<gene>
    <name evidence="1" type="ORF">RFULGI_LOCUS11080</name>
</gene>
<evidence type="ECO:0000313" key="2">
    <source>
        <dbReference type="Proteomes" id="UP000789396"/>
    </source>
</evidence>
<keyword evidence="2" id="KW-1185">Reference proteome</keyword>
<accession>A0A9N9I0N3</accession>
<dbReference type="Proteomes" id="UP000789396">
    <property type="component" value="Unassembled WGS sequence"/>
</dbReference>
<organism evidence="1 2">
    <name type="scientific">Racocetra fulgida</name>
    <dbReference type="NCBI Taxonomy" id="60492"/>
    <lineage>
        <taxon>Eukaryota</taxon>
        <taxon>Fungi</taxon>
        <taxon>Fungi incertae sedis</taxon>
        <taxon>Mucoromycota</taxon>
        <taxon>Glomeromycotina</taxon>
        <taxon>Glomeromycetes</taxon>
        <taxon>Diversisporales</taxon>
        <taxon>Gigasporaceae</taxon>
        <taxon>Racocetra</taxon>
    </lineage>
</organism>
<evidence type="ECO:0000313" key="1">
    <source>
        <dbReference type="EMBL" id="CAG8714805.1"/>
    </source>
</evidence>
<dbReference type="EMBL" id="CAJVPZ010023249">
    <property type="protein sequence ID" value="CAG8714805.1"/>
    <property type="molecule type" value="Genomic_DNA"/>
</dbReference>